<accession>A0ABN0P0X0</accession>
<keyword evidence="2" id="KW-1185">Reference proteome</keyword>
<proteinExistence type="predicted"/>
<name>A0ABN0P0X0_TRELE</name>
<gene>
    <name evidence="1" type="ORF">HMPREF9193_00410</name>
</gene>
<sequence>MFTEMNALFRRFIFCAPIASFVFLLLAASLTAIPSGSRLSGEPAELALLRRAYPDIAFSCVYDNEQKDFKIELARKTAKTSQTAAPASARHIASTPQTAVFYWADGRMLPLEKLGKKESYWKLMYTYAKDIPDPAHFSEQTFSVCAIFLRRKTVCVKRACRSTFLTQYTTVQRANRRNLI</sequence>
<protein>
    <submittedName>
        <fullName evidence="1">Uncharacterized protein</fullName>
    </submittedName>
</protein>
<reference evidence="1 2" key="1">
    <citation type="submission" date="2013-08" db="EMBL/GenBank/DDBJ databases">
        <authorList>
            <person name="Weinstock G."/>
            <person name="Sodergren E."/>
            <person name="Wylie T."/>
            <person name="Fulton L."/>
            <person name="Fulton R."/>
            <person name="Fronick C."/>
            <person name="O'Laughlin M."/>
            <person name="Godfrey J."/>
            <person name="Miner T."/>
            <person name="Herter B."/>
            <person name="Appelbaum E."/>
            <person name="Cordes M."/>
            <person name="Lek S."/>
            <person name="Wollam A."/>
            <person name="Pepin K.H."/>
            <person name="Palsikar V.B."/>
            <person name="Mitreva M."/>
            <person name="Wilson R.K."/>
        </authorList>
    </citation>
    <scope>NUCLEOTIDE SEQUENCE [LARGE SCALE GENOMIC DNA]</scope>
    <source>
        <strain evidence="1 2">ATCC 700332</strain>
    </source>
</reference>
<evidence type="ECO:0000313" key="2">
    <source>
        <dbReference type="Proteomes" id="UP000016649"/>
    </source>
</evidence>
<dbReference type="Proteomes" id="UP000016649">
    <property type="component" value="Unassembled WGS sequence"/>
</dbReference>
<evidence type="ECO:0000313" key="1">
    <source>
        <dbReference type="EMBL" id="ERJ94055.1"/>
    </source>
</evidence>
<dbReference type="RefSeq" id="WP_021686811.1">
    <property type="nucleotide sequence ID" value="NZ_KI260561.1"/>
</dbReference>
<organism evidence="1 2">
    <name type="scientific">Treponema lecithinolyticum ATCC 700332</name>
    <dbReference type="NCBI Taxonomy" id="1321815"/>
    <lineage>
        <taxon>Bacteria</taxon>
        <taxon>Pseudomonadati</taxon>
        <taxon>Spirochaetota</taxon>
        <taxon>Spirochaetia</taxon>
        <taxon>Spirochaetales</taxon>
        <taxon>Treponemataceae</taxon>
        <taxon>Treponema</taxon>
    </lineage>
</organism>
<dbReference type="EMBL" id="AWVH01000006">
    <property type="protein sequence ID" value="ERJ94055.1"/>
    <property type="molecule type" value="Genomic_DNA"/>
</dbReference>
<comment type="caution">
    <text evidence="1">The sequence shown here is derived from an EMBL/GenBank/DDBJ whole genome shotgun (WGS) entry which is preliminary data.</text>
</comment>